<sequence length="74" mass="8444">MPFTKALEQLQQGKKVVRQSWTSGEQYIIEITDAQYQGEAVNPYFLIKTDETPAFSVFQPTSCDILADDWQLVS</sequence>
<dbReference type="OrthoDB" id="9806476at2"/>
<dbReference type="Proteomes" id="UP000284822">
    <property type="component" value="Unassembled WGS sequence"/>
</dbReference>
<proteinExistence type="predicted"/>
<organism evidence="3 4">
    <name type="scientific">Bombilactobacillus bombi</name>
    <dbReference type="NCBI Taxonomy" id="1303590"/>
    <lineage>
        <taxon>Bacteria</taxon>
        <taxon>Bacillati</taxon>
        <taxon>Bacillota</taxon>
        <taxon>Bacilli</taxon>
        <taxon>Lactobacillales</taxon>
        <taxon>Lactobacillaceae</taxon>
        <taxon>Bombilactobacillus</taxon>
    </lineage>
</organism>
<dbReference type="EMBL" id="QOCS01000008">
    <property type="protein sequence ID" value="RHW47387.1"/>
    <property type="molecule type" value="Genomic_DNA"/>
</dbReference>
<dbReference type="EMBL" id="QOCR01000004">
    <property type="protein sequence ID" value="RHW50157.1"/>
    <property type="molecule type" value="Genomic_DNA"/>
</dbReference>
<comment type="caution">
    <text evidence="3">The sequence shown here is derived from an EMBL/GenBank/DDBJ whole genome shotgun (WGS) entry which is preliminary data.</text>
</comment>
<dbReference type="KEGG" id="lbm:DS830_04795"/>
<dbReference type="AlphaFoldDB" id="A0A347SS21"/>
<keyword evidence="4" id="KW-1185">Reference proteome</keyword>
<evidence type="ECO:0000313" key="2">
    <source>
        <dbReference type="EMBL" id="RHW47387.1"/>
    </source>
</evidence>
<name>A0A347SS21_9LACO</name>
<evidence type="ECO:0000259" key="1">
    <source>
        <dbReference type="Pfam" id="PF11195"/>
    </source>
</evidence>
<evidence type="ECO:0000313" key="3">
    <source>
        <dbReference type="EMBL" id="RHW50157.1"/>
    </source>
</evidence>
<feature type="domain" description="Thoeris anti-defense 2-like" evidence="1">
    <location>
        <begin position="1"/>
        <end position="73"/>
    </location>
</feature>
<evidence type="ECO:0000313" key="4">
    <source>
        <dbReference type="Proteomes" id="UP000284109"/>
    </source>
</evidence>
<evidence type="ECO:0000313" key="5">
    <source>
        <dbReference type="Proteomes" id="UP000284822"/>
    </source>
</evidence>
<dbReference type="Proteomes" id="UP000284109">
    <property type="component" value="Unassembled WGS sequence"/>
</dbReference>
<gene>
    <name evidence="3" type="ORF">DS831_08345</name>
    <name evidence="2" type="ORF">DS832_04375</name>
</gene>
<dbReference type="InterPro" id="IPR021361">
    <property type="entry name" value="Tad2-like_dom"/>
</dbReference>
<dbReference type="RefSeq" id="WP_118902621.1">
    <property type="nucleotide sequence ID" value="NZ_CP031513.1"/>
</dbReference>
<reference evidence="4 5" key="1">
    <citation type="submission" date="2018-07" db="EMBL/GenBank/DDBJ databases">
        <title>Genome sequences of six Lactobacillus spp. isolated from bumble bee guts.</title>
        <authorList>
            <person name="Motta E.V.S."/>
            <person name="Moran N.A."/>
        </authorList>
    </citation>
    <scope>NUCLEOTIDE SEQUENCE [LARGE SCALE GENOMIC DNA]</scope>
    <source>
        <strain evidence="3 4">BI-1.1</strain>
        <strain evidence="2 5">LV-8.1</strain>
    </source>
</reference>
<protein>
    <submittedName>
        <fullName evidence="3">DUF2829 domain-containing protein</fullName>
    </submittedName>
</protein>
<accession>A0A347SS21</accession>
<dbReference type="Pfam" id="PF11195">
    <property type="entry name" value="Tad2-like"/>
    <property type="match status" value="1"/>
</dbReference>